<proteinExistence type="predicted"/>
<accession>A0A8H6EJB4</accession>
<evidence type="ECO:0000313" key="1">
    <source>
        <dbReference type="EMBL" id="KAF5873990.1"/>
    </source>
</evidence>
<dbReference type="RefSeq" id="XP_037192936.1">
    <property type="nucleotide sequence ID" value="XM_037335841.1"/>
</dbReference>
<organism evidence="1 2">
    <name type="scientific">Botrytis fragariae</name>
    <dbReference type="NCBI Taxonomy" id="1964551"/>
    <lineage>
        <taxon>Eukaryota</taxon>
        <taxon>Fungi</taxon>
        <taxon>Dikarya</taxon>
        <taxon>Ascomycota</taxon>
        <taxon>Pezizomycotina</taxon>
        <taxon>Leotiomycetes</taxon>
        <taxon>Helotiales</taxon>
        <taxon>Sclerotiniaceae</taxon>
        <taxon>Botrytis</taxon>
    </lineage>
</organism>
<dbReference type="AlphaFoldDB" id="A0A8H6EJB4"/>
<comment type="caution">
    <text evidence="1">The sequence shown here is derived from an EMBL/GenBank/DDBJ whole genome shotgun (WGS) entry which is preliminary data.</text>
</comment>
<dbReference type="Proteomes" id="UP000531561">
    <property type="component" value="Unassembled WGS sequence"/>
</dbReference>
<gene>
    <name evidence="1" type="ORF">Bfra_005457</name>
</gene>
<protein>
    <submittedName>
        <fullName evidence="1">Uncharacterized protein</fullName>
    </submittedName>
</protein>
<dbReference type="EMBL" id="JABFCT010000008">
    <property type="protein sequence ID" value="KAF5873990.1"/>
    <property type="molecule type" value="Genomic_DNA"/>
</dbReference>
<dbReference type="GeneID" id="59259533"/>
<evidence type="ECO:0000313" key="2">
    <source>
        <dbReference type="Proteomes" id="UP000531561"/>
    </source>
</evidence>
<keyword evidence="2" id="KW-1185">Reference proteome</keyword>
<name>A0A8H6EJB4_9HELO</name>
<dbReference type="OrthoDB" id="3502969at2759"/>
<sequence>MTLSTTTTKMASFKEKTSPTSLRTFPLELRHMIYRLLFQGTWEETDSRRTARRFLAALRADVGLYKEALTIFYNTNTFSLSYKNHWLGKYFVQSDGVRFMDVRVVSLASTFRRIHVEVPLSTSTSGPINGLPSTSPTFDRTARIIRMAQNLTYLHVEPTVNSGCRTQWLALVCDLIGPTDSCPALLTLKFTWAAYMLEKYSYTVEWTIHQFDTVFGTSGYLESPSTGHKASWIWQHHGKDAGRVLKWGNHGKSLARIEISLTEVAAMRQRDLMSHDAGRIWQFRHGRSFVYGVRPKCCILIFAMPLPGTGAYDPPSEGFQHSSGEIFRQGSGAELPILLDETDIDEDRGMWRPVSMESLLAMKKRCEEDQERGSLIHHQSREESHLTKWLYDQGFECPVDTVAKLNTTLKWAQKQEMYGNPSQRGSEGNLQYISKPEGVDIDSDFLATFADGLAISRPEGEEFHPTIKRRVPGVKYDRRNGNKYHSALPSNWDCADSDEGMEKGEEVFLEESERNDRLARDRVYAESGGSGETVVLEDLVFEPGKGRWEIIR</sequence>
<reference evidence="1 2" key="1">
    <citation type="journal article" date="2020" name="Phytopathology">
        <title>A high-quality genome resource of Botrytis fragariae, a new and rapidly spreading fungal pathogen causing strawberry gray mold in the U.S.A.</title>
        <authorList>
            <person name="Wu Y."/>
            <person name="Saski C.A."/>
            <person name="Schnabel G."/>
            <person name="Xiao S."/>
            <person name="Hu M."/>
        </authorList>
    </citation>
    <scope>NUCLEOTIDE SEQUENCE [LARGE SCALE GENOMIC DNA]</scope>
    <source>
        <strain evidence="1 2">BVB16</strain>
    </source>
</reference>